<evidence type="ECO:0000313" key="1">
    <source>
        <dbReference type="EMBL" id="GLS87687.1"/>
    </source>
</evidence>
<dbReference type="EMBL" id="BSPP01000010">
    <property type="protein sequence ID" value="GLS87687.1"/>
    <property type="molecule type" value="Genomic_DNA"/>
</dbReference>
<dbReference type="RefSeq" id="WP_284325862.1">
    <property type="nucleotide sequence ID" value="NZ_BSPP01000010.1"/>
</dbReference>
<dbReference type="InterPro" id="IPR010064">
    <property type="entry name" value="HK97-gp10_tail"/>
</dbReference>
<sequence>MVQGLARLKSRFDAIPKRVREATMAQMEKSAEQVCEMMRRLVPKDKGDLLRSIGWTWGDAPKGSLAVGRVGNNDYGTLRITIYAGGTKESFHALFQEFGTKDMAANPFFYPSWRAKRRGVKTAITRAMNKAIREG</sequence>
<dbReference type="Proteomes" id="UP001157355">
    <property type="component" value="Unassembled WGS sequence"/>
</dbReference>
<gene>
    <name evidence="1" type="ORF">GCM10010873_26610</name>
</gene>
<name>A0AA37U0U4_9RHOB</name>
<organism evidence="1 2">
    <name type="scientific">Cypionkella aquatica</name>
    <dbReference type="NCBI Taxonomy" id="1756042"/>
    <lineage>
        <taxon>Bacteria</taxon>
        <taxon>Pseudomonadati</taxon>
        <taxon>Pseudomonadota</taxon>
        <taxon>Alphaproteobacteria</taxon>
        <taxon>Rhodobacterales</taxon>
        <taxon>Paracoccaceae</taxon>
        <taxon>Cypionkella</taxon>
    </lineage>
</organism>
<keyword evidence="2" id="KW-1185">Reference proteome</keyword>
<dbReference type="AlphaFoldDB" id="A0AA37U0U4"/>
<reference evidence="1 2" key="1">
    <citation type="journal article" date="2014" name="Int. J. Syst. Evol. Microbiol.">
        <title>Complete genome sequence of Corynebacterium casei LMG S-19264T (=DSM 44701T), isolated from a smear-ripened cheese.</title>
        <authorList>
            <consortium name="US DOE Joint Genome Institute (JGI-PGF)"/>
            <person name="Walter F."/>
            <person name="Albersmeier A."/>
            <person name="Kalinowski J."/>
            <person name="Ruckert C."/>
        </authorList>
    </citation>
    <scope>NUCLEOTIDE SEQUENCE [LARGE SCALE GENOMIC DNA]</scope>
    <source>
        <strain evidence="1 2">NBRC 111766</strain>
    </source>
</reference>
<evidence type="ECO:0000313" key="2">
    <source>
        <dbReference type="Proteomes" id="UP001157355"/>
    </source>
</evidence>
<comment type="caution">
    <text evidence="1">The sequence shown here is derived from an EMBL/GenBank/DDBJ whole genome shotgun (WGS) entry which is preliminary data.</text>
</comment>
<accession>A0AA37U0U4</accession>
<evidence type="ECO:0008006" key="3">
    <source>
        <dbReference type="Google" id="ProtNLM"/>
    </source>
</evidence>
<dbReference type="Pfam" id="PF04883">
    <property type="entry name" value="HK97-gp10_like"/>
    <property type="match status" value="1"/>
</dbReference>
<proteinExistence type="predicted"/>
<protein>
    <recommendedName>
        <fullName evidence="3">HK97 gp10 family phage protein</fullName>
    </recommendedName>
</protein>
<dbReference type="NCBIfam" id="TIGR01725">
    <property type="entry name" value="phge_HK97_gp10"/>
    <property type="match status" value="1"/>
</dbReference>